<comment type="caution">
    <text evidence="1">The sequence shown here is derived from an EMBL/GenBank/DDBJ whole genome shotgun (WGS) entry which is preliminary data.</text>
</comment>
<protein>
    <submittedName>
        <fullName evidence="1">Uncharacterized protein</fullName>
    </submittedName>
</protein>
<accession>A0ACB8CAK3</accession>
<name>A0ACB8CAK3_DERSI</name>
<proteinExistence type="predicted"/>
<dbReference type="EMBL" id="CM023477">
    <property type="protein sequence ID" value="KAH7937932.1"/>
    <property type="molecule type" value="Genomic_DNA"/>
</dbReference>
<reference evidence="1" key="1">
    <citation type="submission" date="2020-05" db="EMBL/GenBank/DDBJ databases">
        <title>Large-scale comparative analyses of tick genomes elucidate their genetic diversity and vector capacities.</title>
        <authorList>
            <person name="Jia N."/>
            <person name="Wang J."/>
            <person name="Shi W."/>
            <person name="Du L."/>
            <person name="Sun Y."/>
            <person name="Zhan W."/>
            <person name="Jiang J."/>
            <person name="Wang Q."/>
            <person name="Zhang B."/>
            <person name="Ji P."/>
            <person name="Sakyi L.B."/>
            <person name="Cui X."/>
            <person name="Yuan T."/>
            <person name="Jiang B."/>
            <person name="Yang W."/>
            <person name="Lam T.T.-Y."/>
            <person name="Chang Q."/>
            <person name="Ding S."/>
            <person name="Wang X."/>
            <person name="Zhu J."/>
            <person name="Ruan X."/>
            <person name="Zhao L."/>
            <person name="Wei J."/>
            <person name="Que T."/>
            <person name="Du C."/>
            <person name="Cheng J."/>
            <person name="Dai P."/>
            <person name="Han X."/>
            <person name="Huang E."/>
            <person name="Gao Y."/>
            <person name="Liu J."/>
            <person name="Shao H."/>
            <person name="Ye R."/>
            <person name="Li L."/>
            <person name="Wei W."/>
            <person name="Wang X."/>
            <person name="Wang C."/>
            <person name="Yang T."/>
            <person name="Huo Q."/>
            <person name="Li W."/>
            <person name="Guo W."/>
            <person name="Chen H."/>
            <person name="Zhou L."/>
            <person name="Ni X."/>
            <person name="Tian J."/>
            <person name="Zhou Y."/>
            <person name="Sheng Y."/>
            <person name="Liu T."/>
            <person name="Pan Y."/>
            <person name="Xia L."/>
            <person name="Li J."/>
            <person name="Zhao F."/>
            <person name="Cao W."/>
        </authorList>
    </citation>
    <scope>NUCLEOTIDE SEQUENCE</scope>
    <source>
        <strain evidence="1">Dsil-2018</strain>
    </source>
</reference>
<dbReference type="Proteomes" id="UP000821865">
    <property type="component" value="Chromosome 8"/>
</dbReference>
<evidence type="ECO:0000313" key="2">
    <source>
        <dbReference type="Proteomes" id="UP000821865"/>
    </source>
</evidence>
<evidence type="ECO:0000313" key="1">
    <source>
        <dbReference type="EMBL" id="KAH7937932.1"/>
    </source>
</evidence>
<gene>
    <name evidence="1" type="ORF">HPB49_017754</name>
</gene>
<organism evidence="1 2">
    <name type="scientific">Dermacentor silvarum</name>
    <name type="common">Tick</name>
    <dbReference type="NCBI Taxonomy" id="543639"/>
    <lineage>
        <taxon>Eukaryota</taxon>
        <taxon>Metazoa</taxon>
        <taxon>Ecdysozoa</taxon>
        <taxon>Arthropoda</taxon>
        <taxon>Chelicerata</taxon>
        <taxon>Arachnida</taxon>
        <taxon>Acari</taxon>
        <taxon>Parasitiformes</taxon>
        <taxon>Ixodida</taxon>
        <taxon>Ixodoidea</taxon>
        <taxon>Ixodidae</taxon>
        <taxon>Rhipicephalinae</taxon>
        <taxon>Dermacentor</taxon>
    </lineage>
</organism>
<sequence length="311" mass="33713">MPAAEEVLVTGGAGYLGSCLVPLLLERGWRVAVYDTFSRGLGPLLPVAHRVRLVRGDVRDGAALASALKGVGAVVHLAAVVGYPACSRDPELAESINVGGTRTVLEQLSPSQRLVFASTGSCYGAVTEGLCTEETPLSPLSVYGSTKEQAEDLVLKHGCVALRLATVFGVAPRMRVDLLVNDLSRRALRDGELEVYEPDFWRSLLHVRDAARAFALALDRYDEMRGRAFNVGDDALNVTKAKLARLICDRAGGVRLLLGAPGRDQDRRDYRVSHARIREELGFRASVSLEQGVDELLKALPLMKPHELCMN</sequence>
<keyword evidence="2" id="KW-1185">Reference proteome</keyword>